<protein>
    <recommendedName>
        <fullName evidence="3">DUF4367 domain-containing protein</fullName>
    </recommendedName>
</protein>
<evidence type="ECO:0000256" key="1">
    <source>
        <dbReference type="SAM" id="Phobius"/>
    </source>
</evidence>
<sequence length="208" mass="24043">MLRYAAMIILTFMIGGTTVFAGYYFLNKVNVNKITLPELDAMQIVEITPLKAEKDEYGYIHTEFSDYTALQSNIGIDLLESKYATEQSYLQGSMETDQKNYAIIKMKNYIIEEMYYSPISLSMDLILSQEQLEQGWDTDYLGFYEYVESYTSKQGYKVNLIQDTTEENVENNYVSEKCAIFVADGVRYTLCGRTSMETIKEIVDSMEY</sequence>
<keyword evidence="1" id="KW-0472">Membrane</keyword>
<dbReference type="AlphaFoldDB" id="A0A6N2VFQ0"/>
<name>A0A6N2VFQ0_BLAHA</name>
<dbReference type="RefSeq" id="WP_004221978.1">
    <property type="nucleotide sequence ID" value="NZ_JAQEAZ010000005.1"/>
</dbReference>
<feature type="transmembrane region" description="Helical" evidence="1">
    <location>
        <begin position="6"/>
        <end position="26"/>
    </location>
</feature>
<evidence type="ECO:0008006" key="3">
    <source>
        <dbReference type="Google" id="ProtNLM"/>
    </source>
</evidence>
<gene>
    <name evidence="2" type="ORF">BHLFYP23_01047</name>
</gene>
<dbReference type="EMBL" id="CACRSY010000016">
    <property type="protein sequence ID" value="VYT28760.1"/>
    <property type="molecule type" value="Genomic_DNA"/>
</dbReference>
<keyword evidence="1" id="KW-1133">Transmembrane helix</keyword>
<accession>A0A6N2VFQ0</accession>
<proteinExistence type="predicted"/>
<evidence type="ECO:0000313" key="2">
    <source>
        <dbReference type="EMBL" id="VYT28760.1"/>
    </source>
</evidence>
<reference evidence="2" key="1">
    <citation type="submission" date="2019-11" db="EMBL/GenBank/DDBJ databases">
        <authorList>
            <person name="Feng L."/>
        </authorList>
    </citation>
    <scope>NUCLEOTIDE SEQUENCE</scope>
    <source>
        <strain evidence="2">BhanseniiLFYP23</strain>
    </source>
</reference>
<keyword evidence="1" id="KW-0812">Transmembrane</keyword>
<organism evidence="2">
    <name type="scientific">Blautia hansenii</name>
    <name type="common">Ruminococcus hansenii</name>
    <dbReference type="NCBI Taxonomy" id="1322"/>
    <lineage>
        <taxon>Bacteria</taxon>
        <taxon>Bacillati</taxon>
        <taxon>Bacillota</taxon>
        <taxon>Clostridia</taxon>
        <taxon>Lachnospirales</taxon>
        <taxon>Lachnospiraceae</taxon>
        <taxon>Blautia</taxon>
    </lineage>
</organism>